<accession>A0A162TVC2</accession>
<dbReference type="VEuPathDB" id="FungiDB:PHYBLDRAFT_148679"/>
<gene>
    <name evidence="1" type="ORF">PHYBLDRAFT_148679</name>
</gene>
<evidence type="ECO:0000313" key="1">
    <source>
        <dbReference type="EMBL" id="OAD70123.1"/>
    </source>
</evidence>
<dbReference type="AlphaFoldDB" id="A0A162TVC2"/>
<dbReference type="RefSeq" id="XP_018288163.1">
    <property type="nucleotide sequence ID" value="XM_018432132.1"/>
</dbReference>
<name>A0A162TVC2_PHYB8</name>
<evidence type="ECO:0000313" key="2">
    <source>
        <dbReference type="Proteomes" id="UP000077315"/>
    </source>
</evidence>
<sequence length="108" mass="12063">MRCPGKDTATNSPLGRPSGLSSWESVMKMSDIQSCATNQVELASNQSRILDRPHRPLLSKIGTFYLFMYFSSGRKATRLAQDVLFWPSDIPICVAQTIPRAPTEQVPY</sequence>
<dbReference type="GeneID" id="28993038"/>
<protein>
    <submittedName>
        <fullName evidence="1">Uncharacterized protein</fullName>
    </submittedName>
</protein>
<dbReference type="InParanoid" id="A0A162TVC2"/>
<keyword evidence="2" id="KW-1185">Reference proteome</keyword>
<reference evidence="2" key="1">
    <citation type="submission" date="2015-06" db="EMBL/GenBank/DDBJ databases">
        <title>Expansion of signal transduction pathways in fungi by whole-genome duplication.</title>
        <authorList>
            <consortium name="DOE Joint Genome Institute"/>
            <person name="Corrochano L.M."/>
            <person name="Kuo A."/>
            <person name="Marcet-Houben M."/>
            <person name="Polaino S."/>
            <person name="Salamov A."/>
            <person name="Villalobos J.M."/>
            <person name="Alvarez M.I."/>
            <person name="Avalos J."/>
            <person name="Benito E.P."/>
            <person name="Benoit I."/>
            <person name="Burger G."/>
            <person name="Camino L.P."/>
            <person name="Canovas D."/>
            <person name="Cerda-Olmedo E."/>
            <person name="Cheng J.-F."/>
            <person name="Dominguez A."/>
            <person name="Elias M."/>
            <person name="Eslava A.P."/>
            <person name="Glaser F."/>
            <person name="Grimwood J."/>
            <person name="Gutierrez G."/>
            <person name="Heitman J."/>
            <person name="Henrissat B."/>
            <person name="Iturriaga E.A."/>
            <person name="Lang B.F."/>
            <person name="Lavin J.L."/>
            <person name="Lee S."/>
            <person name="Li W."/>
            <person name="Lindquist E."/>
            <person name="Lopez-Garcia S."/>
            <person name="Luque E.M."/>
            <person name="Marcos A.T."/>
            <person name="Martin J."/>
            <person name="McCluskey K."/>
            <person name="Medina H.R."/>
            <person name="Miralles-Duran A."/>
            <person name="Miyazaki A."/>
            <person name="Munoz-Torres E."/>
            <person name="Oguiza J.A."/>
            <person name="Ohm R."/>
            <person name="Olmedo M."/>
            <person name="Orejas M."/>
            <person name="Ortiz-Castellanos L."/>
            <person name="Pisabarro A.G."/>
            <person name="Rodriguez-Romero J."/>
            <person name="Ruiz-Herrera J."/>
            <person name="Ruiz-Vazquez R."/>
            <person name="Sanz C."/>
            <person name="Schackwitz W."/>
            <person name="Schmutz J."/>
            <person name="Shahriari M."/>
            <person name="Shelest E."/>
            <person name="Silva-Franco F."/>
            <person name="Soanes D."/>
            <person name="Syed K."/>
            <person name="Tagua V.G."/>
            <person name="Talbot N.J."/>
            <person name="Thon M."/>
            <person name="De vries R.P."/>
            <person name="Wiebenga A."/>
            <person name="Yadav J.S."/>
            <person name="Braun E.L."/>
            <person name="Baker S."/>
            <person name="Garre V."/>
            <person name="Horwitz B."/>
            <person name="Torres-Martinez S."/>
            <person name="Idnurm A."/>
            <person name="Herrera-Estrella A."/>
            <person name="Gabaldon T."/>
            <person name="Grigoriev I.V."/>
        </authorList>
    </citation>
    <scope>NUCLEOTIDE SEQUENCE [LARGE SCALE GENOMIC DNA]</scope>
    <source>
        <strain evidence="2">NRRL 1555(-)</strain>
    </source>
</reference>
<dbReference type="EMBL" id="KV440989">
    <property type="protein sequence ID" value="OAD70123.1"/>
    <property type="molecule type" value="Genomic_DNA"/>
</dbReference>
<dbReference type="Proteomes" id="UP000077315">
    <property type="component" value="Unassembled WGS sequence"/>
</dbReference>
<proteinExistence type="predicted"/>
<organism evidence="1 2">
    <name type="scientific">Phycomyces blakesleeanus (strain ATCC 8743b / DSM 1359 / FGSC 10004 / NBRC 33097 / NRRL 1555)</name>
    <dbReference type="NCBI Taxonomy" id="763407"/>
    <lineage>
        <taxon>Eukaryota</taxon>
        <taxon>Fungi</taxon>
        <taxon>Fungi incertae sedis</taxon>
        <taxon>Mucoromycota</taxon>
        <taxon>Mucoromycotina</taxon>
        <taxon>Mucoromycetes</taxon>
        <taxon>Mucorales</taxon>
        <taxon>Phycomycetaceae</taxon>
        <taxon>Phycomyces</taxon>
    </lineage>
</organism>